<evidence type="ECO:0000256" key="1">
    <source>
        <dbReference type="ARBA" id="ARBA00022679"/>
    </source>
</evidence>
<dbReference type="EMBL" id="CP071504">
    <property type="protein sequence ID" value="QSX31097.1"/>
    <property type="molecule type" value="Genomic_DNA"/>
</dbReference>
<keyword evidence="5" id="KW-1185">Reference proteome</keyword>
<accession>A0A975AM49</accession>
<dbReference type="RefSeq" id="WP_207322431.1">
    <property type="nucleotide sequence ID" value="NZ_CP071501.1"/>
</dbReference>
<evidence type="ECO:0000313" key="4">
    <source>
        <dbReference type="EMBL" id="QSX31097.1"/>
    </source>
</evidence>
<dbReference type="SUPFAM" id="SSF55729">
    <property type="entry name" value="Acyl-CoA N-acyltransferases (Nat)"/>
    <property type="match status" value="1"/>
</dbReference>
<keyword evidence="1" id="KW-0808">Transferase</keyword>
<dbReference type="Gene3D" id="3.40.630.30">
    <property type="match status" value="1"/>
</dbReference>
<dbReference type="CDD" id="cd04301">
    <property type="entry name" value="NAT_SF"/>
    <property type="match status" value="1"/>
</dbReference>
<dbReference type="Pfam" id="PF00583">
    <property type="entry name" value="Acetyltransf_1"/>
    <property type="match status" value="1"/>
</dbReference>
<proteinExistence type="predicted"/>
<dbReference type="Gene3D" id="3.90.70.10">
    <property type="entry name" value="Cysteine proteinases"/>
    <property type="match status" value="1"/>
</dbReference>
<name>A0A975AM49_9GAMM</name>
<dbReference type="Pfam" id="PF11814">
    <property type="entry name" value="DUF3335"/>
    <property type="match status" value="1"/>
</dbReference>
<dbReference type="KEGG" id="scyp:JYB88_05495"/>
<dbReference type="InterPro" id="IPR000182">
    <property type="entry name" value="GNAT_dom"/>
</dbReference>
<dbReference type="GO" id="GO:0016747">
    <property type="term" value="F:acyltransferase activity, transferring groups other than amino-acyl groups"/>
    <property type="evidence" value="ECO:0007669"/>
    <property type="project" value="InterPro"/>
</dbReference>
<reference evidence="4 5" key="1">
    <citation type="submission" date="2021-03" db="EMBL/GenBank/DDBJ databases">
        <title>Novel species identification of genus Shewanella.</title>
        <authorList>
            <person name="Liu G."/>
            <person name="Zhang Q."/>
        </authorList>
    </citation>
    <scope>NUCLEOTIDE SEQUENCE [LARGE SCALE GENOMIC DNA]</scope>
    <source>
        <strain evidence="4 5">FJAT-53726</strain>
    </source>
</reference>
<gene>
    <name evidence="4" type="ORF">JYB88_05495</name>
</gene>
<evidence type="ECO:0000259" key="3">
    <source>
        <dbReference type="PROSITE" id="PS51186"/>
    </source>
</evidence>
<evidence type="ECO:0000256" key="2">
    <source>
        <dbReference type="ARBA" id="ARBA00023315"/>
    </source>
</evidence>
<dbReference type="PROSITE" id="PS51186">
    <property type="entry name" value="GNAT"/>
    <property type="match status" value="1"/>
</dbReference>
<evidence type="ECO:0000313" key="5">
    <source>
        <dbReference type="Proteomes" id="UP000663281"/>
    </source>
</evidence>
<sequence>MQIRQATLNDASALNLLEWNVFPGDRISPRQMRRFIQSSHACMLVAEEDGQLAGYSLVLFHRGTHLARLYSIATSQAFRGKAVGLTLLQASERETVERGYITLRLEVRSDNEAAINLYQKNGYKVLKTLIHYYDDLADGIRMYKRLTPPGPQIMLNLPLYAQTTAFSCGPACLLMSFACLTPEFVPSRQIELQLWREATTIYMTSGHGGCSAHGLALAALNRGYGVALYCQSDSVPFVDSVRDDNKKAVIRLVHEDFVEQLKAHGIESQACAPGTDELKAWLAEGWCVLMLVSTYRFNGEKGPHWIVLSGCNEQYFFFHDPNVEQRADAIAAAHVPISQSELASLVRYGRQRQVSYLVIKPKNGG</sequence>
<dbReference type="PANTHER" id="PTHR43420">
    <property type="entry name" value="ACETYLTRANSFERASE"/>
    <property type="match status" value="1"/>
</dbReference>
<dbReference type="Proteomes" id="UP000663281">
    <property type="component" value="Chromosome"/>
</dbReference>
<dbReference type="InterPro" id="IPR021770">
    <property type="entry name" value="DUF3335"/>
</dbReference>
<dbReference type="AlphaFoldDB" id="A0A975AM49"/>
<organism evidence="4 5">
    <name type="scientific">Shewanella cyperi</name>
    <dbReference type="NCBI Taxonomy" id="2814292"/>
    <lineage>
        <taxon>Bacteria</taxon>
        <taxon>Pseudomonadati</taxon>
        <taxon>Pseudomonadota</taxon>
        <taxon>Gammaproteobacteria</taxon>
        <taxon>Alteromonadales</taxon>
        <taxon>Shewanellaceae</taxon>
        <taxon>Shewanella</taxon>
    </lineage>
</organism>
<dbReference type="InterPro" id="IPR050680">
    <property type="entry name" value="YpeA/RimI_acetyltransf"/>
</dbReference>
<protein>
    <submittedName>
        <fullName evidence="4">GNAT family N-acetyltransferase/peptidase C39 family protein</fullName>
    </submittedName>
</protein>
<keyword evidence="2" id="KW-0012">Acyltransferase</keyword>
<feature type="domain" description="N-acetyltransferase" evidence="3">
    <location>
        <begin position="1"/>
        <end position="147"/>
    </location>
</feature>
<dbReference type="InterPro" id="IPR016181">
    <property type="entry name" value="Acyl_CoA_acyltransferase"/>
</dbReference>